<feature type="transmembrane region" description="Helical" evidence="1">
    <location>
        <begin position="49"/>
        <end position="71"/>
    </location>
</feature>
<keyword evidence="1" id="KW-0812">Transmembrane</keyword>
<dbReference type="EMBL" id="VKGK01000026">
    <property type="protein sequence ID" value="TRY12856.1"/>
    <property type="molecule type" value="Genomic_DNA"/>
</dbReference>
<feature type="transmembrane region" description="Helical" evidence="1">
    <location>
        <begin position="21"/>
        <end position="43"/>
    </location>
</feature>
<feature type="transmembrane region" description="Helical" evidence="1">
    <location>
        <begin position="83"/>
        <end position="105"/>
    </location>
</feature>
<keyword evidence="1" id="KW-1133">Transmembrane helix</keyword>
<protein>
    <submittedName>
        <fullName evidence="2">Preprotein translocase subunit SecY</fullName>
    </submittedName>
</protein>
<proteinExistence type="predicted"/>
<evidence type="ECO:0000313" key="2">
    <source>
        <dbReference type="EMBL" id="TRY12856.1"/>
    </source>
</evidence>
<organism evidence="2 3">
    <name type="scientific">Shewanella hanedai</name>
    <name type="common">Alteromonas hanedai</name>
    <dbReference type="NCBI Taxonomy" id="25"/>
    <lineage>
        <taxon>Bacteria</taxon>
        <taxon>Pseudomonadati</taxon>
        <taxon>Pseudomonadota</taxon>
        <taxon>Gammaproteobacteria</taxon>
        <taxon>Alteromonadales</taxon>
        <taxon>Shewanellaceae</taxon>
        <taxon>Shewanella</taxon>
    </lineage>
</organism>
<dbReference type="OrthoDB" id="5593522at2"/>
<name>A0A553JK87_SHEHA</name>
<sequence length="346" mass="38864">MFYDQNLAVRYPKGPFAMWSVYGFTGASILASIIFSLLLFLSIDDNPLMQLLFGGLAITFELGKFFAWYEVGERHARRNYSGMIFALGFYAVLAAISIGGSVGGINSATTKAQSHVDLQKSKVNAFDMQIAAIDKQIALNNIAAEKYIQMERIAVGVVRIQKENKRLREEQQKLAMERDSLPLAEQGSVIGLIDGLAVFLNTSPHTAQLGLVVFLSILLDFFAAFFVGLIGEENRFRHQFRSMKPITIDAFTTHEMKEPEMLSHFTPTINSEFDVTSFNEPQKTPYERVFDALSSNQVTCSKRAVVKQLNLRPDEVDKIFTRLFSEGMVTKKANNHFQWQGALSPF</sequence>
<evidence type="ECO:0000313" key="3">
    <source>
        <dbReference type="Proteomes" id="UP000318126"/>
    </source>
</evidence>
<comment type="caution">
    <text evidence="2">The sequence shown here is derived from an EMBL/GenBank/DDBJ whole genome shotgun (WGS) entry which is preliminary data.</text>
</comment>
<dbReference type="Proteomes" id="UP000318126">
    <property type="component" value="Unassembled WGS sequence"/>
</dbReference>
<dbReference type="AlphaFoldDB" id="A0A553JK87"/>
<accession>A0A553JK87</accession>
<feature type="transmembrane region" description="Helical" evidence="1">
    <location>
        <begin position="209"/>
        <end position="231"/>
    </location>
</feature>
<keyword evidence="3" id="KW-1185">Reference proteome</keyword>
<reference evidence="3" key="1">
    <citation type="submission" date="2019-07" db="EMBL/GenBank/DDBJ databases">
        <title>Shewanella sp. YLB-08 draft genomic sequence.</title>
        <authorList>
            <person name="Yu L."/>
        </authorList>
    </citation>
    <scope>NUCLEOTIDE SEQUENCE [LARGE SCALE GENOMIC DNA]</scope>
    <source>
        <strain evidence="3">JCM 20706</strain>
    </source>
</reference>
<keyword evidence="1" id="KW-0472">Membrane</keyword>
<dbReference type="RefSeq" id="WP_144041707.1">
    <property type="nucleotide sequence ID" value="NZ_BMPL01000024.1"/>
</dbReference>
<evidence type="ECO:0000256" key="1">
    <source>
        <dbReference type="SAM" id="Phobius"/>
    </source>
</evidence>
<gene>
    <name evidence="2" type="ORF">FN961_18745</name>
</gene>